<keyword evidence="3" id="KW-1185">Reference proteome</keyword>
<reference evidence="2" key="1">
    <citation type="submission" date="2024-05" db="EMBL/GenBank/DDBJ databases">
        <title>Isolation and characterization of Sporomusa carbonis sp. nov., a carboxydotrophic hydrogenogen in the genus of Sporomusa isolated from a charcoal burning pile.</title>
        <authorList>
            <person name="Boeer T."/>
            <person name="Rosenbaum F."/>
            <person name="Eysell L."/>
            <person name="Mueller V."/>
            <person name="Daniel R."/>
            <person name="Poehlein A."/>
        </authorList>
    </citation>
    <scope>NUCLEOTIDE SEQUENCE [LARGE SCALE GENOMIC DNA]</scope>
    <source>
        <strain evidence="2">DSM 10669</strain>
    </source>
</reference>
<evidence type="ECO:0000256" key="1">
    <source>
        <dbReference type="SAM" id="MobiDB-lite"/>
    </source>
</evidence>
<dbReference type="RefSeq" id="WP_094605570.1">
    <property type="nucleotide sequence ID" value="NZ_CP155573.1"/>
</dbReference>
<protein>
    <submittedName>
        <fullName evidence="2">Uncharacterized protein</fullName>
    </submittedName>
</protein>
<feature type="region of interest" description="Disordered" evidence="1">
    <location>
        <begin position="31"/>
        <end position="95"/>
    </location>
</feature>
<accession>A0ABZ3IHL8</accession>
<proteinExistence type="predicted"/>
<evidence type="ECO:0000313" key="2">
    <source>
        <dbReference type="EMBL" id="XFO65171.1"/>
    </source>
</evidence>
<gene>
    <name evidence="2" type="ORF">SPSIL_012800</name>
</gene>
<name>A0ABZ3IHL8_9FIRM</name>
<sequence length="148" mass="16748">MKKLVIWILVLWIAILLGYGIKSFYFPTPVETPSTETITPPHAPPAKDITTEQEQKPTPPTYQEESTEERQFNSQRISTEKILPPENKPVDLSSQTMSIKKEEKNSLEIMPGVKVKGGGVDISLDKENTSTLELRPNSQNQVLLRQKF</sequence>
<organism evidence="2 3">
    <name type="scientific">Sporomusa silvacetica DSM 10669</name>
    <dbReference type="NCBI Taxonomy" id="1123289"/>
    <lineage>
        <taxon>Bacteria</taxon>
        <taxon>Bacillati</taxon>
        <taxon>Bacillota</taxon>
        <taxon>Negativicutes</taxon>
        <taxon>Selenomonadales</taxon>
        <taxon>Sporomusaceae</taxon>
        <taxon>Sporomusa</taxon>
    </lineage>
</organism>
<dbReference type="Proteomes" id="UP000216752">
    <property type="component" value="Chromosome"/>
</dbReference>
<dbReference type="EMBL" id="CP155573">
    <property type="protein sequence ID" value="XFO65171.1"/>
    <property type="molecule type" value="Genomic_DNA"/>
</dbReference>
<evidence type="ECO:0000313" key="3">
    <source>
        <dbReference type="Proteomes" id="UP000216752"/>
    </source>
</evidence>